<evidence type="ECO:0000259" key="5">
    <source>
        <dbReference type="PROSITE" id="PS50977"/>
    </source>
</evidence>
<evidence type="ECO:0000256" key="1">
    <source>
        <dbReference type="ARBA" id="ARBA00023015"/>
    </source>
</evidence>
<keyword evidence="2 4" id="KW-0238">DNA-binding</keyword>
<dbReference type="Gene3D" id="1.10.10.60">
    <property type="entry name" value="Homeodomain-like"/>
    <property type="match status" value="1"/>
</dbReference>
<dbReference type="PROSITE" id="PS50977">
    <property type="entry name" value="HTH_TETR_2"/>
    <property type="match status" value="1"/>
</dbReference>
<dbReference type="Proteomes" id="UP001550628">
    <property type="component" value="Unassembled WGS sequence"/>
</dbReference>
<keyword evidence="1" id="KW-0805">Transcription regulation</keyword>
<organism evidence="6 7">
    <name type="scientific">Nocardia rhamnosiphila</name>
    <dbReference type="NCBI Taxonomy" id="426716"/>
    <lineage>
        <taxon>Bacteria</taxon>
        <taxon>Bacillati</taxon>
        <taxon>Actinomycetota</taxon>
        <taxon>Actinomycetes</taxon>
        <taxon>Mycobacteriales</taxon>
        <taxon>Nocardiaceae</taxon>
        <taxon>Nocardia</taxon>
    </lineage>
</organism>
<dbReference type="InterPro" id="IPR023772">
    <property type="entry name" value="DNA-bd_HTH_TetR-type_CS"/>
</dbReference>
<dbReference type="Pfam" id="PF00440">
    <property type="entry name" value="TetR_N"/>
    <property type="match status" value="1"/>
</dbReference>
<protein>
    <submittedName>
        <fullName evidence="6">TetR family transcriptional regulator</fullName>
    </submittedName>
</protein>
<comment type="caution">
    <text evidence="6">The sequence shown here is derived from an EMBL/GenBank/DDBJ whole genome shotgun (WGS) entry which is preliminary data.</text>
</comment>
<dbReference type="EMBL" id="JBEYBF010000028">
    <property type="protein sequence ID" value="MEU1955794.1"/>
    <property type="molecule type" value="Genomic_DNA"/>
</dbReference>
<dbReference type="InterPro" id="IPR009057">
    <property type="entry name" value="Homeodomain-like_sf"/>
</dbReference>
<keyword evidence="7" id="KW-1185">Reference proteome</keyword>
<feature type="domain" description="HTH tetR-type" evidence="5">
    <location>
        <begin position="10"/>
        <end position="70"/>
    </location>
</feature>
<dbReference type="PANTHER" id="PTHR30055:SF238">
    <property type="entry name" value="MYCOFACTOCIN BIOSYNTHESIS TRANSCRIPTIONAL REGULATOR MFTR-RELATED"/>
    <property type="match status" value="1"/>
</dbReference>
<evidence type="ECO:0000256" key="2">
    <source>
        <dbReference type="ARBA" id="ARBA00023125"/>
    </source>
</evidence>
<evidence type="ECO:0000313" key="6">
    <source>
        <dbReference type="EMBL" id="MEU1955794.1"/>
    </source>
</evidence>
<name>A0ABV2WY24_9NOCA</name>
<evidence type="ECO:0000313" key="7">
    <source>
        <dbReference type="Proteomes" id="UP001550628"/>
    </source>
</evidence>
<dbReference type="SUPFAM" id="SSF46689">
    <property type="entry name" value="Homeodomain-like"/>
    <property type="match status" value="1"/>
</dbReference>
<feature type="DNA-binding region" description="H-T-H motif" evidence="4">
    <location>
        <begin position="33"/>
        <end position="52"/>
    </location>
</feature>
<dbReference type="PROSITE" id="PS01081">
    <property type="entry name" value="HTH_TETR_1"/>
    <property type="match status" value="1"/>
</dbReference>
<evidence type="ECO:0000256" key="3">
    <source>
        <dbReference type="ARBA" id="ARBA00023163"/>
    </source>
</evidence>
<dbReference type="PANTHER" id="PTHR30055">
    <property type="entry name" value="HTH-TYPE TRANSCRIPTIONAL REGULATOR RUTR"/>
    <property type="match status" value="1"/>
</dbReference>
<dbReference type="Gene3D" id="1.10.357.10">
    <property type="entry name" value="Tetracycline Repressor, domain 2"/>
    <property type="match status" value="1"/>
</dbReference>
<evidence type="ECO:0000256" key="4">
    <source>
        <dbReference type="PROSITE-ProRule" id="PRU00335"/>
    </source>
</evidence>
<keyword evidence="3" id="KW-0804">Transcription</keyword>
<accession>A0ABV2WY24</accession>
<sequence length="206" mass="22427">MTGLRELKKERTRLAIQEAALRLFARDGYENTTVKQIAAAAEVAERTFFRYFPTKEDVVAWDTLDLSFAERFHAQPATVGAFEALRATLKETFTDLPPPEQRRLRERVVLMTSVPPLRAMLLDQLVGTGHTIAQLVADRTGADPGDPAIRALVGAVVGAAFAAVFAVPAHPDTDFATLIGETLDQLSTIATDGWPGDGVPTRSVIR</sequence>
<proteinExistence type="predicted"/>
<dbReference type="InterPro" id="IPR041347">
    <property type="entry name" value="MftR_C"/>
</dbReference>
<dbReference type="Pfam" id="PF17754">
    <property type="entry name" value="TetR_C_14"/>
    <property type="match status" value="1"/>
</dbReference>
<dbReference type="RefSeq" id="WP_356957500.1">
    <property type="nucleotide sequence ID" value="NZ_JBEYBD010000009.1"/>
</dbReference>
<dbReference type="PRINTS" id="PR00455">
    <property type="entry name" value="HTHTETR"/>
</dbReference>
<gene>
    <name evidence="6" type="ORF">ABZ510_28545</name>
</gene>
<dbReference type="InterPro" id="IPR050109">
    <property type="entry name" value="HTH-type_TetR-like_transc_reg"/>
</dbReference>
<reference evidence="6 7" key="1">
    <citation type="submission" date="2024-06" db="EMBL/GenBank/DDBJ databases">
        <title>The Natural Products Discovery Center: Release of the First 8490 Sequenced Strains for Exploring Actinobacteria Biosynthetic Diversity.</title>
        <authorList>
            <person name="Kalkreuter E."/>
            <person name="Kautsar S.A."/>
            <person name="Yang D."/>
            <person name="Bader C.D."/>
            <person name="Teijaro C.N."/>
            <person name="Fluegel L."/>
            <person name="Davis C.M."/>
            <person name="Simpson J.R."/>
            <person name="Lauterbach L."/>
            <person name="Steele A.D."/>
            <person name="Gui C."/>
            <person name="Meng S."/>
            <person name="Li G."/>
            <person name="Viehrig K."/>
            <person name="Ye F."/>
            <person name="Su P."/>
            <person name="Kiefer A.F."/>
            <person name="Nichols A."/>
            <person name="Cepeda A.J."/>
            <person name="Yan W."/>
            <person name="Fan B."/>
            <person name="Jiang Y."/>
            <person name="Adhikari A."/>
            <person name="Zheng C.-J."/>
            <person name="Schuster L."/>
            <person name="Cowan T.M."/>
            <person name="Smanski M.J."/>
            <person name="Chevrette M.G."/>
            <person name="De Carvalho L.P.S."/>
            <person name="Shen B."/>
        </authorList>
    </citation>
    <scope>NUCLEOTIDE SEQUENCE [LARGE SCALE GENOMIC DNA]</scope>
    <source>
        <strain evidence="6 7">NPDC019708</strain>
    </source>
</reference>
<dbReference type="InterPro" id="IPR001647">
    <property type="entry name" value="HTH_TetR"/>
</dbReference>